<evidence type="ECO:0000256" key="1">
    <source>
        <dbReference type="ARBA" id="ARBA00003273"/>
    </source>
</evidence>
<dbReference type="Proteomes" id="UP001165342">
    <property type="component" value="Unassembled WGS sequence"/>
</dbReference>
<evidence type="ECO:0000256" key="8">
    <source>
        <dbReference type="ARBA" id="ARBA00031512"/>
    </source>
</evidence>
<evidence type="ECO:0000256" key="5">
    <source>
        <dbReference type="ARBA" id="ARBA00022554"/>
    </source>
</evidence>
<evidence type="ECO:0000313" key="12">
    <source>
        <dbReference type="Proteomes" id="UP001165342"/>
    </source>
</evidence>
<feature type="transmembrane region" description="Helical" evidence="9">
    <location>
        <begin position="420"/>
        <end position="450"/>
    </location>
</feature>
<feature type="transmembrane region" description="Helical" evidence="9">
    <location>
        <begin position="522"/>
        <end position="539"/>
    </location>
</feature>
<evidence type="ECO:0000256" key="7">
    <source>
        <dbReference type="ARBA" id="ARBA00023180"/>
    </source>
</evidence>
<comment type="function">
    <text evidence="1">May be involved in vacuolar sorting and osmoregulation.</text>
</comment>
<evidence type="ECO:0000256" key="6">
    <source>
        <dbReference type="ARBA" id="ARBA00022989"/>
    </source>
</evidence>
<dbReference type="Pfam" id="PF04389">
    <property type="entry name" value="Peptidase_M28"/>
    <property type="match status" value="1"/>
</dbReference>
<keyword evidence="6 9" id="KW-1133">Transmembrane helix</keyword>
<comment type="subcellular location">
    <subcellularLocation>
        <location evidence="2">Vacuole membrane</location>
        <topology evidence="2">Multi-pass membrane protein</topology>
    </subcellularLocation>
</comment>
<feature type="transmembrane region" description="Helical" evidence="9">
    <location>
        <begin position="462"/>
        <end position="482"/>
    </location>
</feature>
<evidence type="ECO:0000256" key="4">
    <source>
        <dbReference type="ARBA" id="ARBA00017435"/>
    </source>
</evidence>
<evidence type="ECO:0000256" key="2">
    <source>
        <dbReference type="ARBA" id="ARBA00004128"/>
    </source>
</evidence>
<feature type="transmembrane region" description="Helical" evidence="9">
    <location>
        <begin position="489"/>
        <end position="510"/>
    </location>
</feature>
<dbReference type="EMBL" id="JAMGBE010000003">
    <property type="protein sequence ID" value="MCL6730352.1"/>
    <property type="molecule type" value="Genomic_DNA"/>
</dbReference>
<evidence type="ECO:0000259" key="10">
    <source>
        <dbReference type="Pfam" id="PF04389"/>
    </source>
</evidence>
<evidence type="ECO:0000256" key="9">
    <source>
        <dbReference type="SAM" id="Phobius"/>
    </source>
</evidence>
<comment type="similarity">
    <text evidence="3">Belongs to the peptidase M28 family.</text>
</comment>
<dbReference type="InterPro" id="IPR045175">
    <property type="entry name" value="M28_fam"/>
</dbReference>
<gene>
    <name evidence="11" type="ORF">LZ538_09845</name>
</gene>
<feature type="transmembrane region" description="Helical" evidence="9">
    <location>
        <begin position="318"/>
        <end position="343"/>
    </location>
</feature>
<sequence length="733" mass="77791">MGGWWRGLLVVGLLLAGFAVKGALIAPPALPNAGEFDVDRAVARLQRILGDQRPHPVDSDAGDAVRDRLIAELRGVGLQPLVRDAVDCSALPGSRVVSCSRVRNVVATVGAERPGRHVLLDAHYDSTPTGPGAADDGIGVATLLEVAAVLQSSPPPRPVTFLFNEGEEFGLNGSSAFMSGDPLARQVNSLINVEARGVTGPATMFETSEPNGPAISAYASASTRPFANSLSTDFAKLIPNYTDVVELKPAGWTILNYAIIGNETRYHTPGDTVASLDRRSVAHMGSEVLGATRALAGIPEPAAVHADRAVFTDIAGRWFIRVPIAVAATAVGLLLLVSAFVAWHQRAYRRPLIVAVAMALSGTVAAGLLGFALTSMRAGDFWRAYPLATYLGIYAALLAAMTATWARWGRGIDLAQARPAVWLLILLLGAVTSIVVPGAMIFFLFAPAIALLGIAAAHRSRAAGTVLNTVAIAVQFVMFAQLLAQIEMLLIDGPLWAVAPLAALSALPALVETDPQRLRPTVAASLVGMLALCVMALALPRSSSERPAAFTIDYFRDLDRREAKWAVATKQAPLPAGFPGKWSRGILPYNGRTRWIADAPDLDVPLPQARLIDGRNEGQGRRVRIAVSPGGANAVAIRFDERTMLVALGRPGQLERIPTKGEPDKAVVRCSGRTCEGFVVEALLADRQPIEAEVIATRFGLPPQGRTLVNARPVNAHPQYAPDSTISLDRVKF</sequence>
<dbReference type="Gene3D" id="3.40.630.10">
    <property type="entry name" value="Zn peptidases"/>
    <property type="match status" value="1"/>
</dbReference>
<comment type="caution">
    <text evidence="11">The sequence shown here is derived from an EMBL/GenBank/DDBJ whole genome shotgun (WGS) entry which is preliminary data.</text>
</comment>
<evidence type="ECO:0000313" key="11">
    <source>
        <dbReference type="EMBL" id="MCL6730352.1"/>
    </source>
</evidence>
<feature type="transmembrane region" description="Helical" evidence="9">
    <location>
        <begin position="387"/>
        <end position="408"/>
    </location>
</feature>
<accession>A0ABT0S3C0</accession>
<keyword evidence="5" id="KW-0926">Vacuole</keyword>
<reference evidence="11" key="1">
    <citation type="submission" date="2022-05" db="EMBL/GenBank/DDBJ databases">
        <authorList>
            <person name="Jo J.-H."/>
            <person name="Im W.-T."/>
        </authorList>
    </citation>
    <scope>NUCLEOTIDE SEQUENCE</scope>
    <source>
        <strain evidence="11">SE220</strain>
    </source>
</reference>
<dbReference type="InterPro" id="IPR007484">
    <property type="entry name" value="Peptidase_M28"/>
</dbReference>
<proteinExistence type="inferred from homology"/>
<dbReference type="PANTHER" id="PTHR12147">
    <property type="entry name" value="METALLOPEPTIDASE M28 FAMILY MEMBER"/>
    <property type="match status" value="1"/>
</dbReference>
<keyword evidence="9" id="KW-0812">Transmembrane</keyword>
<evidence type="ECO:0000256" key="3">
    <source>
        <dbReference type="ARBA" id="ARBA00010918"/>
    </source>
</evidence>
<feature type="transmembrane region" description="Helical" evidence="9">
    <location>
        <begin position="352"/>
        <end position="375"/>
    </location>
</feature>
<protein>
    <recommendedName>
        <fullName evidence="4">Vacuolar membrane protease</fullName>
    </recommendedName>
    <alternativeName>
        <fullName evidence="8">FXNA-related family protease 1</fullName>
    </alternativeName>
</protein>
<dbReference type="RefSeq" id="WP_249831842.1">
    <property type="nucleotide sequence ID" value="NZ_JAMGBE010000003.1"/>
</dbReference>
<organism evidence="11 12">
    <name type="scientific">Sphingomonas hankyongi</name>
    <dbReference type="NCBI Taxonomy" id="2908209"/>
    <lineage>
        <taxon>Bacteria</taxon>
        <taxon>Pseudomonadati</taxon>
        <taxon>Pseudomonadota</taxon>
        <taxon>Alphaproteobacteria</taxon>
        <taxon>Sphingomonadales</taxon>
        <taxon>Sphingomonadaceae</taxon>
        <taxon>Sphingomonas</taxon>
    </lineage>
</organism>
<feature type="domain" description="Peptidase M28" evidence="10">
    <location>
        <begin position="104"/>
        <end position="289"/>
    </location>
</feature>
<keyword evidence="7" id="KW-0325">Glycoprotein</keyword>
<dbReference type="SUPFAM" id="SSF53187">
    <property type="entry name" value="Zn-dependent exopeptidases"/>
    <property type="match status" value="1"/>
</dbReference>
<keyword evidence="12" id="KW-1185">Reference proteome</keyword>
<name>A0ABT0S3C0_9SPHN</name>
<keyword evidence="9" id="KW-0472">Membrane</keyword>
<dbReference type="PANTHER" id="PTHR12147:SF58">
    <property type="entry name" value="VACUOLAR MEMBRANE PROTEASE"/>
    <property type="match status" value="1"/>
</dbReference>